<reference evidence="1 2" key="1">
    <citation type="journal article" date="2023" name="Nucleic Acids Res.">
        <title>The hologenome of Daphnia magna reveals possible DNA methylation and microbiome-mediated evolution of the host genome.</title>
        <authorList>
            <person name="Chaturvedi A."/>
            <person name="Li X."/>
            <person name="Dhandapani V."/>
            <person name="Marshall H."/>
            <person name="Kissane S."/>
            <person name="Cuenca-Cambronero M."/>
            <person name="Asole G."/>
            <person name="Calvet F."/>
            <person name="Ruiz-Romero M."/>
            <person name="Marangio P."/>
            <person name="Guigo R."/>
            <person name="Rago D."/>
            <person name="Mirbahai L."/>
            <person name="Eastwood N."/>
            <person name="Colbourne J.K."/>
            <person name="Zhou J."/>
            <person name="Mallon E."/>
            <person name="Orsini L."/>
        </authorList>
    </citation>
    <scope>NUCLEOTIDE SEQUENCE [LARGE SCALE GENOMIC DNA]</scope>
    <source>
        <strain evidence="1">LRV0_1</strain>
    </source>
</reference>
<comment type="caution">
    <text evidence="1">The sequence shown here is derived from an EMBL/GenBank/DDBJ whole genome shotgun (WGS) entry which is preliminary data.</text>
</comment>
<name>A0ABR0A290_9CRUS</name>
<proteinExistence type="predicted"/>
<dbReference type="Proteomes" id="UP001234178">
    <property type="component" value="Unassembled WGS sequence"/>
</dbReference>
<gene>
    <name evidence="1" type="ORF">OUZ56_001303</name>
</gene>
<sequence length="69" mass="7907">MKPVSQYQSLASLARLRSGHHHLNSFIHRINPEADPNCRFGCEAIENARHAQKMKYTAKKSAGFAWRKN</sequence>
<accession>A0ABR0A290</accession>
<keyword evidence="2" id="KW-1185">Reference proteome</keyword>
<evidence type="ECO:0000313" key="1">
    <source>
        <dbReference type="EMBL" id="KAK4019277.1"/>
    </source>
</evidence>
<organism evidence="1 2">
    <name type="scientific">Daphnia magna</name>
    <dbReference type="NCBI Taxonomy" id="35525"/>
    <lineage>
        <taxon>Eukaryota</taxon>
        <taxon>Metazoa</taxon>
        <taxon>Ecdysozoa</taxon>
        <taxon>Arthropoda</taxon>
        <taxon>Crustacea</taxon>
        <taxon>Branchiopoda</taxon>
        <taxon>Diplostraca</taxon>
        <taxon>Cladocera</taxon>
        <taxon>Anomopoda</taxon>
        <taxon>Daphniidae</taxon>
        <taxon>Daphnia</taxon>
    </lineage>
</organism>
<dbReference type="EMBL" id="JAOYFB010000036">
    <property type="protein sequence ID" value="KAK4019277.1"/>
    <property type="molecule type" value="Genomic_DNA"/>
</dbReference>
<evidence type="ECO:0000313" key="2">
    <source>
        <dbReference type="Proteomes" id="UP001234178"/>
    </source>
</evidence>
<protein>
    <submittedName>
        <fullName evidence="1">Uncharacterized protein</fullName>
    </submittedName>
</protein>